<dbReference type="InterPro" id="IPR036761">
    <property type="entry name" value="TTHA0802/YceI-like_sf"/>
</dbReference>
<dbReference type="PANTHER" id="PTHR34406:SF1">
    <property type="entry name" value="PROTEIN YCEI"/>
    <property type="match status" value="1"/>
</dbReference>
<dbReference type="InterPro" id="IPR007372">
    <property type="entry name" value="Lipid/polyisoprenoid-bd_YceI"/>
</dbReference>
<organism evidence="4">
    <name type="scientific">uncultured Lysobacter sp</name>
    <dbReference type="NCBI Taxonomy" id="271060"/>
    <lineage>
        <taxon>Bacteria</taxon>
        <taxon>Pseudomonadati</taxon>
        <taxon>Pseudomonadota</taxon>
        <taxon>Gammaproteobacteria</taxon>
        <taxon>Lysobacterales</taxon>
        <taxon>Lysobacteraceae</taxon>
        <taxon>Lysobacter</taxon>
        <taxon>environmental samples</taxon>
    </lineage>
</organism>
<accession>A0A6J4MB94</accession>
<gene>
    <name evidence="4" type="ORF">AVDCRST_MAG71-2880</name>
</gene>
<feature type="signal peptide" evidence="2">
    <location>
        <begin position="1"/>
        <end position="20"/>
    </location>
</feature>
<evidence type="ECO:0000256" key="2">
    <source>
        <dbReference type="SAM" id="SignalP"/>
    </source>
</evidence>
<evidence type="ECO:0000256" key="1">
    <source>
        <dbReference type="SAM" id="MobiDB-lite"/>
    </source>
</evidence>
<protein>
    <recommendedName>
        <fullName evidence="3">Lipid/polyisoprenoid-binding YceI-like domain-containing protein</fullName>
    </recommendedName>
</protein>
<feature type="compositionally biased region" description="Pro residues" evidence="1">
    <location>
        <begin position="204"/>
        <end position="216"/>
    </location>
</feature>
<keyword evidence="2" id="KW-0732">Signal</keyword>
<dbReference type="PANTHER" id="PTHR34406">
    <property type="entry name" value="PROTEIN YCEI"/>
    <property type="match status" value="1"/>
</dbReference>
<evidence type="ECO:0000313" key="4">
    <source>
        <dbReference type="EMBL" id="CAA9353230.1"/>
    </source>
</evidence>
<feature type="chain" id="PRO_5026939601" description="Lipid/polyisoprenoid-binding YceI-like domain-containing protein" evidence="2">
    <location>
        <begin position="21"/>
        <end position="216"/>
    </location>
</feature>
<dbReference type="EMBL" id="CADCUA010000683">
    <property type="protein sequence ID" value="CAA9353230.1"/>
    <property type="molecule type" value="Genomic_DNA"/>
</dbReference>
<reference evidence="4" key="1">
    <citation type="submission" date="2020-02" db="EMBL/GenBank/DDBJ databases">
        <authorList>
            <person name="Meier V. D."/>
        </authorList>
    </citation>
    <scope>NUCLEOTIDE SEQUENCE</scope>
    <source>
        <strain evidence="4">AVDCRST_MAG71</strain>
    </source>
</reference>
<proteinExistence type="predicted"/>
<name>A0A6J4MB94_9GAMM</name>
<feature type="region of interest" description="Disordered" evidence="1">
    <location>
        <begin position="190"/>
        <end position="216"/>
    </location>
</feature>
<feature type="domain" description="Lipid/polyisoprenoid-binding YceI-like" evidence="3">
    <location>
        <begin position="25"/>
        <end position="190"/>
    </location>
</feature>
<dbReference type="AlphaFoldDB" id="A0A6J4MB94"/>
<dbReference type="Gene3D" id="2.40.128.110">
    <property type="entry name" value="Lipid/polyisoprenoid-binding, YceI-like"/>
    <property type="match status" value="1"/>
</dbReference>
<dbReference type="Pfam" id="PF04264">
    <property type="entry name" value="YceI"/>
    <property type="match status" value="1"/>
</dbReference>
<dbReference type="SMART" id="SM00867">
    <property type="entry name" value="YceI"/>
    <property type="match status" value="1"/>
</dbReference>
<sequence length="216" mass="23517">MPDLRVTFVLLAALALPAYADGVEHYTLDPVHTRVMFAVEHAGFSKALGTVSGSAGHLQFDPDDWRSARLEVEVPLDRLDLGDAKWNSATRASNLLDTARHPVAHFVSTQVEPVDREHAKVCGELTLRGVTRPQCLDVTLNAIKRHPLPPFRRTAGFSATAQLSRSAYGIDAWRSVIGDTIELRIEAEAVRTRGEPEVDANEASPPPSSTSPKPVP</sequence>
<dbReference type="SUPFAM" id="SSF101874">
    <property type="entry name" value="YceI-like"/>
    <property type="match status" value="1"/>
</dbReference>
<evidence type="ECO:0000259" key="3">
    <source>
        <dbReference type="SMART" id="SM00867"/>
    </source>
</evidence>